<evidence type="ECO:0000259" key="1">
    <source>
        <dbReference type="SMART" id="SM00479"/>
    </source>
</evidence>
<dbReference type="CDD" id="cd06130">
    <property type="entry name" value="DNA_pol_III_epsilon_like"/>
    <property type="match status" value="1"/>
</dbReference>
<keyword evidence="2" id="KW-0269">Exonuclease</keyword>
<dbReference type="InterPro" id="IPR013520">
    <property type="entry name" value="Ribonucl_H"/>
</dbReference>
<dbReference type="GO" id="GO:0003676">
    <property type="term" value="F:nucleic acid binding"/>
    <property type="evidence" value="ECO:0007669"/>
    <property type="project" value="InterPro"/>
</dbReference>
<protein>
    <submittedName>
        <fullName evidence="2">3'-5' exonuclease</fullName>
    </submittedName>
</protein>
<dbReference type="Proteomes" id="UP000764045">
    <property type="component" value="Unassembled WGS sequence"/>
</dbReference>
<dbReference type="InterPro" id="IPR036397">
    <property type="entry name" value="RNaseH_sf"/>
</dbReference>
<dbReference type="GO" id="GO:0008408">
    <property type="term" value="F:3'-5' exonuclease activity"/>
    <property type="evidence" value="ECO:0007669"/>
    <property type="project" value="TreeGrafter"/>
</dbReference>
<feature type="domain" description="Exonuclease" evidence="1">
    <location>
        <begin position="7"/>
        <end position="172"/>
    </location>
</feature>
<comment type="caution">
    <text evidence="2">The sequence shown here is derived from an EMBL/GenBank/DDBJ whole genome shotgun (WGS) entry which is preliminary data.</text>
</comment>
<dbReference type="Pfam" id="PF00929">
    <property type="entry name" value="RNase_T"/>
    <property type="match status" value="1"/>
</dbReference>
<dbReference type="GO" id="GO:0005829">
    <property type="term" value="C:cytosol"/>
    <property type="evidence" value="ECO:0007669"/>
    <property type="project" value="TreeGrafter"/>
</dbReference>
<keyword evidence="3" id="KW-1185">Reference proteome</keyword>
<dbReference type="AlphaFoldDB" id="A0A939B452"/>
<dbReference type="PANTHER" id="PTHR30231:SF42">
    <property type="entry name" value="EXONUCLEASE"/>
    <property type="match status" value="1"/>
</dbReference>
<organism evidence="2 3">
    <name type="scientific">Marseilla massiliensis</name>
    <dbReference type="NCBI Taxonomy" id="1841864"/>
    <lineage>
        <taxon>Bacteria</taxon>
        <taxon>Pseudomonadati</taxon>
        <taxon>Bacteroidota</taxon>
        <taxon>Bacteroidia</taxon>
        <taxon>Bacteroidales</taxon>
        <taxon>Prevotellaceae</taxon>
        <taxon>Marseilla</taxon>
    </lineage>
</organism>
<proteinExistence type="predicted"/>
<dbReference type="SUPFAM" id="SSF53098">
    <property type="entry name" value="Ribonuclease H-like"/>
    <property type="match status" value="1"/>
</dbReference>
<dbReference type="GO" id="GO:0006259">
    <property type="term" value="P:DNA metabolic process"/>
    <property type="evidence" value="ECO:0007669"/>
    <property type="project" value="UniProtKB-ARBA"/>
</dbReference>
<keyword evidence="2" id="KW-0540">Nuclease</keyword>
<gene>
    <name evidence="2" type="ORF">H6B30_13440</name>
</gene>
<sequence>MEYKGLDFVAIDFETASGRRDSVCEAGICVVRDGQIRETRSWLVRPRDNFYSNFNIQIHGIRPEDTENSPAFPFVWDELSAYLAETPVLVAHNAAFDMSCIRSSLEQYGLPKPDVTYYCSLRAARHLYDFSCNKLDYLCAKFEILMGAHHRAGDDAEMCARLFLREVRDAGWCELHEMDYCAGRL</sequence>
<accession>A0A939B452</accession>
<dbReference type="PANTHER" id="PTHR30231">
    <property type="entry name" value="DNA POLYMERASE III SUBUNIT EPSILON"/>
    <property type="match status" value="1"/>
</dbReference>
<dbReference type="InterPro" id="IPR012337">
    <property type="entry name" value="RNaseH-like_sf"/>
</dbReference>
<dbReference type="Gene3D" id="3.30.420.10">
    <property type="entry name" value="Ribonuclease H-like superfamily/Ribonuclease H"/>
    <property type="match status" value="1"/>
</dbReference>
<evidence type="ECO:0000313" key="2">
    <source>
        <dbReference type="EMBL" id="MBM6662738.1"/>
    </source>
</evidence>
<dbReference type="EMBL" id="JACJJL010000028">
    <property type="protein sequence ID" value="MBM6662738.1"/>
    <property type="molecule type" value="Genomic_DNA"/>
</dbReference>
<evidence type="ECO:0000313" key="3">
    <source>
        <dbReference type="Proteomes" id="UP000764045"/>
    </source>
</evidence>
<name>A0A939B452_9BACT</name>
<dbReference type="SMART" id="SM00479">
    <property type="entry name" value="EXOIII"/>
    <property type="match status" value="1"/>
</dbReference>
<reference evidence="2 3" key="1">
    <citation type="journal article" date="2021" name="Sci. Rep.">
        <title>The distribution of antibiotic resistance genes in chicken gut microbiota commensals.</title>
        <authorList>
            <person name="Juricova H."/>
            <person name="Matiasovicova J."/>
            <person name="Kubasova T."/>
            <person name="Cejkova D."/>
            <person name="Rychlik I."/>
        </authorList>
    </citation>
    <scope>NUCLEOTIDE SEQUENCE [LARGE SCALE GENOMIC DNA]</scope>
    <source>
        <strain evidence="2 3">An819</strain>
    </source>
</reference>
<dbReference type="RefSeq" id="WP_205111447.1">
    <property type="nucleotide sequence ID" value="NZ_JACJJL010000028.1"/>
</dbReference>
<keyword evidence="2" id="KW-0378">Hydrolase</keyword>